<dbReference type="FunFam" id="3.40.30.10:FF:000122">
    <property type="entry name" value="Peroxiredoxin Q chloroplastic"/>
    <property type="match status" value="1"/>
</dbReference>
<evidence type="ECO:0000256" key="7">
    <source>
        <dbReference type="ARBA" id="ARBA00022946"/>
    </source>
</evidence>
<feature type="domain" description="Thioredoxin" evidence="18">
    <location>
        <begin position="4"/>
        <end position="152"/>
    </location>
</feature>
<keyword evidence="6" id="KW-0049">Antioxidant</keyword>
<dbReference type="InterPro" id="IPR036249">
    <property type="entry name" value="Thioredoxin-like_sf"/>
</dbReference>
<dbReference type="InterPro" id="IPR024706">
    <property type="entry name" value="Peroxiredoxin_AhpC-typ"/>
</dbReference>
<evidence type="ECO:0000256" key="6">
    <source>
        <dbReference type="ARBA" id="ARBA00022862"/>
    </source>
</evidence>
<keyword evidence="10" id="KW-1015">Disulfide bond</keyword>
<dbReference type="InterPro" id="IPR050924">
    <property type="entry name" value="Peroxiredoxin_BCP/PrxQ"/>
</dbReference>
<feature type="active site" description="Cysteine sulfenic acid (-SOH) intermediate; for peroxidase activity" evidence="17">
    <location>
        <position position="47"/>
    </location>
</feature>
<evidence type="ECO:0000256" key="9">
    <source>
        <dbReference type="ARBA" id="ARBA00023078"/>
    </source>
</evidence>
<evidence type="ECO:0000256" key="1">
    <source>
        <dbReference type="ARBA" id="ARBA00011245"/>
    </source>
</evidence>
<dbReference type="AlphaFoldDB" id="A0AAN7TV85"/>
<evidence type="ECO:0000256" key="14">
    <source>
        <dbReference type="ARBA" id="ARBA00042163"/>
    </source>
</evidence>
<evidence type="ECO:0000256" key="15">
    <source>
        <dbReference type="ARBA" id="ARBA00046272"/>
    </source>
</evidence>
<evidence type="ECO:0000256" key="10">
    <source>
        <dbReference type="ARBA" id="ARBA00023157"/>
    </source>
</evidence>
<evidence type="ECO:0000256" key="13">
    <source>
        <dbReference type="ARBA" id="ARBA00038489"/>
    </source>
</evidence>
<proteinExistence type="inferred from homology"/>
<protein>
    <recommendedName>
        <fullName evidence="2">thioredoxin-dependent peroxiredoxin</fullName>
        <ecNumber evidence="2">1.11.1.24</ecNumber>
    </recommendedName>
    <alternativeName>
        <fullName evidence="12">Thioredoxin peroxidase</fullName>
    </alternativeName>
    <alternativeName>
        <fullName evidence="14">Thioredoxin-dependent peroxiredoxin Q</fullName>
    </alternativeName>
</protein>
<dbReference type="Pfam" id="PF00578">
    <property type="entry name" value="AhpC-TSA"/>
    <property type="match status" value="1"/>
</dbReference>
<evidence type="ECO:0000256" key="16">
    <source>
        <dbReference type="ARBA" id="ARBA00049091"/>
    </source>
</evidence>
<evidence type="ECO:0000256" key="8">
    <source>
        <dbReference type="ARBA" id="ARBA00023002"/>
    </source>
</evidence>
<dbReference type="Proteomes" id="UP001344447">
    <property type="component" value="Unassembled WGS sequence"/>
</dbReference>
<evidence type="ECO:0000256" key="12">
    <source>
        <dbReference type="ARBA" id="ARBA00032824"/>
    </source>
</evidence>
<evidence type="ECO:0000256" key="4">
    <source>
        <dbReference type="ARBA" id="ARBA00022559"/>
    </source>
</evidence>
<evidence type="ECO:0000256" key="17">
    <source>
        <dbReference type="PIRSR" id="PIRSR000239-1"/>
    </source>
</evidence>
<keyword evidence="3" id="KW-0150">Chloroplast</keyword>
<dbReference type="GO" id="GO:0008379">
    <property type="term" value="F:thioredoxin peroxidase activity"/>
    <property type="evidence" value="ECO:0007669"/>
    <property type="project" value="TreeGrafter"/>
</dbReference>
<gene>
    <name evidence="19" type="ORF">RB653_000513</name>
</gene>
<keyword evidence="7" id="KW-0809">Transit peptide</keyword>
<dbReference type="GO" id="GO:0005737">
    <property type="term" value="C:cytoplasm"/>
    <property type="evidence" value="ECO:0007669"/>
    <property type="project" value="TreeGrafter"/>
</dbReference>
<keyword evidence="5" id="KW-0934">Plastid</keyword>
<dbReference type="InterPro" id="IPR013766">
    <property type="entry name" value="Thioredoxin_domain"/>
</dbReference>
<accession>A0AAN7TV85</accession>
<sequence>MVKLKVGDDAPDFSCPDKDGKLVSLKDFKDQKPIVLYFYPKDESPICSKEACEFRDKYQKFIEAGADVIGVSRDSAESHAKFTSKYSLPFTLLTDKGGELSKLYGAEGNFLSPSRVTLIIDKNGKIALNHNAFLSASSHIEESLKVIEKLKSS</sequence>
<evidence type="ECO:0000313" key="19">
    <source>
        <dbReference type="EMBL" id="KAK5580494.1"/>
    </source>
</evidence>
<dbReference type="Gene3D" id="3.40.30.10">
    <property type="entry name" value="Glutaredoxin"/>
    <property type="match status" value="1"/>
</dbReference>
<dbReference type="CDD" id="cd03017">
    <property type="entry name" value="PRX_BCP"/>
    <property type="match status" value="1"/>
</dbReference>
<evidence type="ECO:0000256" key="5">
    <source>
        <dbReference type="ARBA" id="ARBA00022640"/>
    </source>
</evidence>
<dbReference type="GO" id="GO:0034599">
    <property type="term" value="P:cellular response to oxidative stress"/>
    <property type="evidence" value="ECO:0007669"/>
    <property type="project" value="TreeGrafter"/>
</dbReference>
<evidence type="ECO:0000256" key="11">
    <source>
        <dbReference type="ARBA" id="ARBA00023284"/>
    </source>
</evidence>
<organism evidence="19 20">
    <name type="scientific">Dictyostelium firmibasis</name>
    <dbReference type="NCBI Taxonomy" id="79012"/>
    <lineage>
        <taxon>Eukaryota</taxon>
        <taxon>Amoebozoa</taxon>
        <taxon>Evosea</taxon>
        <taxon>Eumycetozoa</taxon>
        <taxon>Dictyostelia</taxon>
        <taxon>Dictyosteliales</taxon>
        <taxon>Dictyosteliaceae</taxon>
        <taxon>Dictyostelium</taxon>
    </lineage>
</organism>
<dbReference type="GO" id="GO:0045454">
    <property type="term" value="P:cell redox homeostasis"/>
    <property type="evidence" value="ECO:0007669"/>
    <property type="project" value="TreeGrafter"/>
</dbReference>
<keyword evidence="11" id="KW-0676">Redox-active center</keyword>
<evidence type="ECO:0000313" key="20">
    <source>
        <dbReference type="Proteomes" id="UP001344447"/>
    </source>
</evidence>
<keyword evidence="9" id="KW-0793">Thylakoid</keyword>
<comment type="catalytic activity">
    <reaction evidence="16">
        <text>a hydroperoxide + [thioredoxin]-dithiol = an alcohol + [thioredoxin]-disulfide + H2O</text>
        <dbReference type="Rhea" id="RHEA:62620"/>
        <dbReference type="Rhea" id="RHEA-COMP:10698"/>
        <dbReference type="Rhea" id="RHEA-COMP:10700"/>
        <dbReference type="ChEBI" id="CHEBI:15377"/>
        <dbReference type="ChEBI" id="CHEBI:29950"/>
        <dbReference type="ChEBI" id="CHEBI:30879"/>
        <dbReference type="ChEBI" id="CHEBI:35924"/>
        <dbReference type="ChEBI" id="CHEBI:50058"/>
        <dbReference type="EC" id="1.11.1.24"/>
    </reaction>
</comment>
<dbReference type="EC" id="1.11.1.24" evidence="2"/>
<comment type="similarity">
    <text evidence="13">Belongs to the peroxiredoxin family. BCP/PrxQ subfamily.</text>
</comment>
<comment type="subcellular location">
    <subcellularLocation>
        <location evidence="15">Plastid</location>
        <location evidence="15">Chloroplast thylakoid</location>
    </subcellularLocation>
</comment>
<evidence type="ECO:0000256" key="2">
    <source>
        <dbReference type="ARBA" id="ARBA00013017"/>
    </source>
</evidence>
<dbReference type="EMBL" id="JAVFKY010000002">
    <property type="protein sequence ID" value="KAK5580494.1"/>
    <property type="molecule type" value="Genomic_DNA"/>
</dbReference>
<keyword evidence="20" id="KW-1185">Reference proteome</keyword>
<comment type="caution">
    <text evidence="19">The sequence shown here is derived from an EMBL/GenBank/DDBJ whole genome shotgun (WGS) entry which is preliminary data.</text>
</comment>
<keyword evidence="4" id="KW-0575">Peroxidase</keyword>
<dbReference type="SUPFAM" id="SSF52833">
    <property type="entry name" value="Thioredoxin-like"/>
    <property type="match status" value="1"/>
</dbReference>
<dbReference type="PIRSF" id="PIRSF000239">
    <property type="entry name" value="AHPC"/>
    <property type="match status" value="1"/>
</dbReference>
<name>A0AAN7TV85_9MYCE</name>
<evidence type="ECO:0000256" key="3">
    <source>
        <dbReference type="ARBA" id="ARBA00022528"/>
    </source>
</evidence>
<dbReference type="PANTHER" id="PTHR42801:SF4">
    <property type="entry name" value="AHPC_TSA FAMILY PROTEIN"/>
    <property type="match status" value="1"/>
</dbReference>
<evidence type="ECO:0000259" key="18">
    <source>
        <dbReference type="PROSITE" id="PS51352"/>
    </source>
</evidence>
<dbReference type="InterPro" id="IPR000866">
    <property type="entry name" value="AhpC/TSA"/>
</dbReference>
<reference evidence="19 20" key="1">
    <citation type="submission" date="2023-11" db="EMBL/GenBank/DDBJ databases">
        <title>Dfirmibasis_genome.</title>
        <authorList>
            <person name="Edelbroek B."/>
            <person name="Kjellin J."/>
            <person name="Jerlstrom-Hultqvist J."/>
            <person name="Soderbom F."/>
        </authorList>
    </citation>
    <scope>NUCLEOTIDE SEQUENCE [LARGE SCALE GENOMIC DNA]</scope>
    <source>
        <strain evidence="19 20">TNS-C-14</strain>
    </source>
</reference>
<keyword evidence="8" id="KW-0560">Oxidoreductase</keyword>
<dbReference type="PANTHER" id="PTHR42801">
    <property type="entry name" value="THIOREDOXIN-DEPENDENT PEROXIDE REDUCTASE"/>
    <property type="match status" value="1"/>
</dbReference>
<comment type="subunit">
    <text evidence="1">Monomer.</text>
</comment>
<dbReference type="PROSITE" id="PS51352">
    <property type="entry name" value="THIOREDOXIN_2"/>
    <property type="match status" value="1"/>
</dbReference>